<dbReference type="EMBL" id="JAAGAX010000010">
    <property type="protein sequence ID" value="KAF2301407.1"/>
    <property type="molecule type" value="Genomic_DNA"/>
</dbReference>
<keyword evidence="3" id="KW-0677">Repeat</keyword>
<evidence type="ECO:0000259" key="7">
    <source>
        <dbReference type="Pfam" id="PF08263"/>
    </source>
</evidence>
<dbReference type="Pfam" id="PF08263">
    <property type="entry name" value="LRRNT_2"/>
    <property type="match status" value="1"/>
</dbReference>
<evidence type="ECO:0000256" key="5">
    <source>
        <dbReference type="ARBA" id="ARBA00023136"/>
    </source>
</evidence>
<dbReference type="SMART" id="SM00365">
    <property type="entry name" value="LRR_SD22"/>
    <property type="match status" value="5"/>
</dbReference>
<keyword evidence="6" id="KW-0732">Signal</keyword>
<dbReference type="PROSITE" id="PS51450">
    <property type="entry name" value="LRR"/>
    <property type="match status" value="1"/>
</dbReference>
<dbReference type="Pfam" id="PF00560">
    <property type="entry name" value="LRR_1"/>
    <property type="match status" value="6"/>
</dbReference>
<evidence type="ECO:0000256" key="6">
    <source>
        <dbReference type="SAM" id="SignalP"/>
    </source>
</evidence>
<dbReference type="InterPro" id="IPR032675">
    <property type="entry name" value="LRR_dom_sf"/>
</dbReference>
<protein>
    <recommendedName>
        <fullName evidence="7">Leucine-rich repeat-containing N-terminal plant-type domain-containing protein</fullName>
    </recommendedName>
</protein>
<dbReference type="InterPro" id="IPR001611">
    <property type="entry name" value="Leu-rich_rpt"/>
</dbReference>
<name>A0A6A6LLK3_HEVBR</name>
<keyword evidence="5" id="KW-0472">Membrane</keyword>
<feature type="chain" id="PRO_5025677717" description="Leucine-rich repeat-containing N-terminal plant-type domain-containing protein" evidence="6">
    <location>
        <begin position="23"/>
        <end position="486"/>
    </location>
</feature>
<reference evidence="8 9" key="1">
    <citation type="journal article" date="2020" name="Mol. Plant">
        <title>The Chromosome-Based Rubber Tree Genome Provides New Insights into Spurge Genome Evolution and Rubber Biosynthesis.</title>
        <authorList>
            <person name="Liu J."/>
            <person name="Shi C."/>
            <person name="Shi C.C."/>
            <person name="Li W."/>
            <person name="Zhang Q.J."/>
            <person name="Zhang Y."/>
            <person name="Li K."/>
            <person name="Lu H.F."/>
            <person name="Shi C."/>
            <person name="Zhu S.T."/>
            <person name="Xiao Z.Y."/>
            <person name="Nan H."/>
            <person name="Yue Y."/>
            <person name="Zhu X.G."/>
            <person name="Wu Y."/>
            <person name="Hong X.N."/>
            <person name="Fan G.Y."/>
            <person name="Tong Y."/>
            <person name="Zhang D."/>
            <person name="Mao C.L."/>
            <person name="Liu Y.L."/>
            <person name="Hao S.J."/>
            <person name="Liu W.Q."/>
            <person name="Lv M.Q."/>
            <person name="Zhang H.B."/>
            <person name="Liu Y."/>
            <person name="Hu-Tang G.R."/>
            <person name="Wang J.P."/>
            <person name="Wang J.H."/>
            <person name="Sun Y.H."/>
            <person name="Ni S.B."/>
            <person name="Chen W.B."/>
            <person name="Zhang X.C."/>
            <person name="Jiao Y.N."/>
            <person name="Eichler E.E."/>
            <person name="Li G.H."/>
            <person name="Liu X."/>
            <person name="Gao L.Z."/>
        </authorList>
    </citation>
    <scope>NUCLEOTIDE SEQUENCE [LARGE SCALE GENOMIC DNA]</scope>
    <source>
        <strain evidence="9">cv. GT1</strain>
        <tissue evidence="8">Leaf</tissue>
    </source>
</reference>
<keyword evidence="2" id="KW-0812">Transmembrane</keyword>
<dbReference type="InterPro" id="IPR013210">
    <property type="entry name" value="LRR_N_plant-typ"/>
</dbReference>
<evidence type="ECO:0000313" key="9">
    <source>
        <dbReference type="Proteomes" id="UP000467840"/>
    </source>
</evidence>
<comment type="caution">
    <text evidence="8">The sequence shown here is derived from an EMBL/GenBank/DDBJ whole genome shotgun (WGS) entry which is preliminary data.</text>
</comment>
<dbReference type="InterPro" id="IPR003591">
    <property type="entry name" value="Leu-rich_rpt_typical-subtyp"/>
</dbReference>
<dbReference type="Pfam" id="PF13855">
    <property type="entry name" value="LRR_8"/>
    <property type="match status" value="1"/>
</dbReference>
<keyword evidence="1" id="KW-0433">Leucine-rich repeat</keyword>
<dbReference type="SUPFAM" id="SSF52058">
    <property type="entry name" value="L domain-like"/>
    <property type="match status" value="1"/>
</dbReference>
<evidence type="ECO:0000256" key="4">
    <source>
        <dbReference type="ARBA" id="ARBA00022989"/>
    </source>
</evidence>
<dbReference type="SMART" id="SM00369">
    <property type="entry name" value="LRR_TYP"/>
    <property type="match status" value="6"/>
</dbReference>
<dbReference type="Proteomes" id="UP000467840">
    <property type="component" value="Chromosome 4"/>
</dbReference>
<keyword evidence="4" id="KW-1133">Transmembrane helix</keyword>
<evidence type="ECO:0000256" key="3">
    <source>
        <dbReference type="ARBA" id="ARBA00022737"/>
    </source>
</evidence>
<feature type="signal peptide" evidence="6">
    <location>
        <begin position="1"/>
        <end position="22"/>
    </location>
</feature>
<proteinExistence type="predicted"/>
<dbReference type="Gene3D" id="3.80.10.10">
    <property type="entry name" value="Ribonuclease Inhibitor"/>
    <property type="match status" value="3"/>
</dbReference>
<dbReference type="FunFam" id="3.80.10.10:FF:000383">
    <property type="entry name" value="Leucine-rich repeat receptor protein kinase EMS1"/>
    <property type="match status" value="1"/>
</dbReference>
<evidence type="ECO:0000313" key="8">
    <source>
        <dbReference type="EMBL" id="KAF2301407.1"/>
    </source>
</evidence>
<organism evidence="8 9">
    <name type="scientific">Hevea brasiliensis</name>
    <name type="common">Para rubber tree</name>
    <name type="synonym">Siphonia brasiliensis</name>
    <dbReference type="NCBI Taxonomy" id="3981"/>
    <lineage>
        <taxon>Eukaryota</taxon>
        <taxon>Viridiplantae</taxon>
        <taxon>Streptophyta</taxon>
        <taxon>Embryophyta</taxon>
        <taxon>Tracheophyta</taxon>
        <taxon>Spermatophyta</taxon>
        <taxon>Magnoliopsida</taxon>
        <taxon>eudicotyledons</taxon>
        <taxon>Gunneridae</taxon>
        <taxon>Pentapetalae</taxon>
        <taxon>rosids</taxon>
        <taxon>fabids</taxon>
        <taxon>Malpighiales</taxon>
        <taxon>Euphorbiaceae</taxon>
        <taxon>Crotonoideae</taxon>
        <taxon>Micrandreae</taxon>
        <taxon>Hevea</taxon>
    </lineage>
</organism>
<dbReference type="AlphaFoldDB" id="A0A6A6LLK3"/>
<sequence length="486" mass="54145">MELALVKCFMLCLVIILLRGKGHNGCNKVERMALLEFKSSLYKPQRHGRIPNFLLPSWIDDPQSDCCSWERVTCNHTTSHVIELSLDNAYHDLPFFSSSLVNMSMFQPLKELRILNLSYNGFDAGSESLARLEKLEILDLSHNSLDESIMPSLGGLTSLKKLILSQFGIYPKQGFPNLSNLSGLEYLDIRGNYIQKVSFRLLGRLSSLKYLDLSSNSLEGPLPLHEISNLSKLELLILEDNSLNGTLRVQDLKSFANLQILDLGINELDGSILPGKIPRWIGNLTWLQILDMRNNSFEGELTCEPFSVAYLDLSHNFLSGSLPSCSNTGNLEQIHLQENNFTGSLPEALLNSSNLLALNVRDNRLSGKIPNMIAELSNLRVLLLGGNNLSGSIPKNCARKKALNIAPFYELKLSLSRKIDEASTGPVPRTFAKLTQIESLDLSHNSLSGEIPSELTDLLFISLLGGLQQLIGKDSRYESSIQYLRQ</sequence>
<evidence type="ECO:0000256" key="1">
    <source>
        <dbReference type="ARBA" id="ARBA00022614"/>
    </source>
</evidence>
<dbReference type="PANTHER" id="PTHR46662:SF104">
    <property type="entry name" value="GPI-ANCHORED ADHESIN-LIKE PROTEIN PGA55-RELATED"/>
    <property type="match status" value="1"/>
</dbReference>
<evidence type="ECO:0000256" key="2">
    <source>
        <dbReference type="ARBA" id="ARBA00022692"/>
    </source>
</evidence>
<dbReference type="PANTHER" id="PTHR46662">
    <property type="entry name" value="DI-GLUCOSE BINDING PROTEIN WITH LEUCINE-RICH REPEAT DOMAIN-CONTAINING PROTEIN"/>
    <property type="match status" value="1"/>
</dbReference>
<gene>
    <name evidence="8" type="ORF">GH714_023810</name>
</gene>
<keyword evidence="9" id="KW-1185">Reference proteome</keyword>
<feature type="domain" description="Leucine-rich repeat-containing N-terminal plant-type" evidence="7">
    <location>
        <begin position="30"/>
        <end position="75"/>
    </location>
</feature>
<dbReference type="PRINTS" id="PR00019">
    <property type="entry name" value="LEURICHRPT"/>
</dbReference>
<accession>A0A6A6LLK3</accession>